<dbReference type="SUPFAM" id="SSF52091">
    <property type="entry name" value="SpoIIaa-like"/>
    <property type="match status" value="1"/>
</dbReference>
<dbReference type="PROSITE" id="PS50801">
    <property type="entry name" value="STAS"/>
    <property type="match status" value="1"/>
</dbReference>
<sequence>MNDSWDQTNPGDIIEERLRIDGEFRIRNAASVRSMLLEKSHDAFVLDLGGVTEFDTAGVQILLSLKKEREAKGQSLRCVAMSEPVERLLSFYNLRDIFNAGAGSVSRQSVSGGEDG</sequence>
<dbReference type="EMBL" id="WBUI01000008">
    <property type="protein sequence ID" value="KAB2932636.1"/>
    <property type="molecule type" value="Genomic_DNA"/>
</dbReference>
<reference evidence="2 3" key="1">
    <citation type="submission" date="2019-10" db="EMBL/GenBank/DDBJ databases">
        <title>Extracellular Electron Transfer in a Candidatus Methanoperedens spp. Enrichment Culture.</title>
        <authorList>
            <person name="Berger S."/>
            <person name="Rangel Shaw D."/>
            <person name="Berben T."/>
            <person name="In 'T Zandt M."/>
            <person name="Frank J."/>
            <person name="Reimann J."/>
            <person name="Jetten M.S.M."/>
            <person name="Welte C.U."/>
        </authorList>
    </citation>
    <scope>NUCLEOTIDE SEQUENCE [LARGE SCALE GENOMIC DNA]</scope>
    <source>
        <strain evidence="2">SB12</strain>
    </source>
</reference>
<organism evidence="2 3">
    <name type="scientific">Leptonema illini</name>
    <dbReference type="NCBI Taxonomy" id="183"/>
    <lineage>
        <taxon>Bacteria</taxon>
        <taxon>Pseudomonadati</taxon>
        <taxon>Spirochaetota</taxon>
        <taxon>Spirochaetia</taxon>
        <taxon>Leptospirales</taxon>
        <taxon>Leptospiraceae</taxon>
        <taxon>Leptonema</taxon>
    </lineage>
</organism>
<comment type="caution">
    <text evidence="2">The sequence shown here is derived from an EMBL/GenBank/DDBJ whole genome shotgun (WGS) entry which is preliminary data.</text>
</comment>
<dbReference type="CDD" id="cd07043">
    <property type="entry name" value="STAS_anti-anti-sigma_factors"/>
    <property type="match status" value="1"/>
</dbReference>
<dbReference type="InterPro" id="IPR036513">
    <property type="entry name" value="STAS_dom_sf"/>
</dbReference>
<evidence type="ECO:0000259" key="1">
    <source>
        <dbReference type="PROSITE" id="PS50801"/>
    </source>
</evidence>
<dbReference type="InterPro" id="IPR002645">
    <property type="entry name" value="STAS_dom"/>
</dbReference>
<dbReference type="InterPro" id="IPR058548">
    <property type="entry name" value="MlaB-like_STAS"/>
</dbReference>
<dbReference type="Proteomes" id="UP000460298">
    <property type="component" value="Unassembled WGS sequence"/>
</dbReference>
<dbReference type="InterPro" id="IPR052746">
    <property type="entry name" value="MlaB_ABC_Transporter"/>
</dbReference>
<proteinExistence type="predicted"/>
<feature type="domain" description="STAS" evidence="1">
    <location>
        <begin position="18"/>
        <end position="99"/>
    </location>
</feature>
<protein>
    <submittedName>
        <fullName evidence="2">STAS domain-containing protein</fullName>
    </submittedName>
</protein>
<dbReference type="AlphaFoldDB" id="A0A833LX55"/>
<gene>
    <name evidence="2" type="ORF">F9K24_09660</name>
</gene>
<dbReference type="PANTHER" id="PTHR35849">
    <property type="entry name" value="BLR2341 PROTEIN"/>
    <property type="match status" value="1"/>
</dbReference>
<evidence type="ECO:0000313" key="3">
    <source>
        <dbReference type="Proteomes" id="UP000460298"/>
    </source>
</evidence>
<name>A0A833LX55_9LEPT</name>
<dbReference type="Pfam" id="PF13466">
    <property type="entry name" value="STAS_2"/>
    <property type="match status" value="1"/>
</dbReference>
<dbReference type="PANTHER" id="PTHR35849:SF2">
    <property type="entry name" value="BLR2341 PROTEIN"/>
    <property type="match status" value="1"/>
</dbReference>
<dbReference type="Gene3D" id="3.30.750.24">
    <property type="entry name" value="STAS domain"/>
    <property type="match status" value="1"/>
</dbReference>
<accession>A0A833LX55</accession>
<evidence type="ECO:0000313" key="2">
    <source>
        <dbReference type="EMBL" id="KAB2932636.1"/>
    </source>
</evidence>